<reference evidence="2 3" key="1">
    <citation type="submission" date="2020-10" db="EMBL/GenBank/DDBJ databases">
        <authorList>
            <person name="Castelo-Branco R."/>
            <person name="Eusebio N."/>
            <person name="Adriana R."/>
            <person name="Vieira A."/>
            <person name="Brugerolle De Fraissinette N."/>
            <person name="Rezende De Castro R."/>
            <person name="Schneider M.P."/>
            <person name="Vasconcelos V."/>
            <person name="Leao P.N."/>
        </authorList>
    </citation>
    <scope>NUCLEOTIDE SEQUENCE [LARGE SCALE GENOMIC DNA]</scope>
    <source>
        <strain evidence="2 3">LEGE 03274</strain>
    </source>
</reference>
<dbReference type="EMBL" id="JADEWC010000029">
    <property type="protein sequence ID" value="MBE9223373.1"/>
    <property type="molecule type" value="Genomic_DNA"/>
</dbReference>
<protein>
    <submittedName>
        <fullName evidence="2">Uncharacterized protein</fullName>
    </submittedName>
</protein>
<dbReference type="Proteomes" id="UP000654604">
    <property type="component" value="Unassembled WGS sequence"/>
</dbReference>
<name>A0ABR9V661_9CHRO</name>
<comment type="caution">
    <text evidence="2">The sequence shown here is derived from an EMBL/GenBank/DDBJ whole genome shotgun (WGS) entry which is preliminary data.</text>
</comment>
<evidence type="ECO:0000313" key="2">
    <source>
        <dbReference type="EMBL" id="MBE9223373.1"/>
    </source>
</evidence>
<organism evidence="2 3">
    <name type="scientific">Cyanobacterium stanieri LEGE 03274</name>
    <dbReference type="NCBI Taxonomy" id="1828756"/>
    <lineage>
        <taxon>Bacteria</taxon>
        <taxon>Bacillati</taxon>
        <taxon>Cyanobacteriota</taxon>
        <taxon>Cyanophyceae</taxon>
        <taxon>Oscillatoriophycideae</taxon>
        <taxon>Chroococcales</taxon>
        <taxon>Geminocystaceae</taxon>
        <taxon>Cyanobacterium</taxon>
    </lineage>
</organism>
<dbReference type="RefSeq" id="WP_193801612.1">
    <property type="nucleotide sequence ID" value="NZ_JADEWC010000029.1"/>
</dbReference>
<keyword evidence="3" id="KW-1185">Reference proteome</keyword>
<proteinExistence type="predicted"/>
<accession>A0ABR9V661</accession>
<keyword evidence="1" id="KW-0812">Transmembrane</keyword>
<keyword evidence="1" id="KW-0472">Membrane</keyword>
<evidence type="ECO:0000256" key="1">
    <source>
        <dbReference type="SAM" id="Phobius"/>
    </source>
</evidence>
<gene>
    <name evidence="2" type="ORF">IQ215_11760</name>
</gene>
<keyword evidence="1" id="KW-1133">Transmembrane helix</keyword>
<feature type="transmembrane region" description="Helical" evidence="1">
    <location>
        <begin position="12"/>
        <end position="37"/>
    </location>
</feature>
<sequence length="89" mass="10030">MINAIKKLTSNVSSFCFHSASFLLKTSPFLLIIFIAFGDRILPEPYGKTSVNIRKSITNALSIEDSSDTLENSKYNNRRSDKIVDEISR</sequence>
<evidence type="ECO:0000313" key="3">
    <source>
        <dbReference type="Proteomes" id="UP000654604"/>
    </source>
</evidence>